<dbReference type="Pfam" id="PF03795">
    <property type="entry name" value="YCII"/>
    <property type="match status" value="1"/>
</dbReference>
<comment type="similarity">
    <text evidence="1">Belongs to the YciI family.</text>
</comment>
<dbReference type="Gene3D" id="3.30.70.1060">
    <property type="entry name" value="Dimeric alpha+beta barrel"/>
    <property type="match status" value="1"/>
</dbReference>
<feature type="domain" description="YCII-related" evidence="2">
    <location>
        <begin position="1"/>
        <end position="114"/>
    </location>
</feature>
<evidence type="ECO:0000256" key="1">
    <source>
        <dbReference type="ARBA" id="ARBA00007689"/>
    </source>
</evidence>
<gene>
    <name evidence="3" type="ORF">GCM10009754_27720</name>
</gene>
<proteinExistence type="inferred from homology"/>
<dbReference type="RefSeq" id="WP_344417553.1">
    <property type="nucleotide sequence ID" value="NZ_BAAANN010000009.1"/>
</dbReference>
<comment type="caution">
    <text evidence="3">The sequence shown here is derived from an EMBL/GenBank/DDBJ whole genome shotgun (WGS) entry which is preliminary data.</text>
</comment>
<dbReference type="PANTHER" id="PTHR35174:SF3">
    <property type="entry name" value="BLL7171 PROTEIN"/>
    <property type="match status" value="1"/>
</dbReference>
<sequence>MKYMLLIHVNPAVMATLTDEERASIGDAHGEFIKTIQESGEMIGTQALADPSNTVVVSASGGVPVVTDGPFGEAKEVMGGYYLVDVESKERAIEIAKMIPDLQFDGLTSMEVRPVMFSAGTDM</sequence>
<dbReference type="EMBL" id="BAAANN010000009">
    <property type="protein sequence ID" value="GAA1956295.1"/>
    <property type="molecule type" value="Genomic_DNA"/>
</dbReference>
<evidence type="ECO:0000259" key="2">
    <source>
        <dbReference type="Pfam" id="PF03795"/>
    </source>
</evidence>
<keyword evidence="4" id="KW-1185">Reference proteome</keyword>
<organism evidence="3 4">
    <name type="scientific">Amycolatopsis minnesotensis</name>
    <dbReference type="NCBI Taxonomy" id="337894"/>
    <lineage>
        <taxon>Bacteria</taxon>
        <taxon>Bacillati</taxon>
        <taxon>Actinomycetota</taxon>
        <taxon>Actinomycetes</taxon>
        <taxon>Pseudonocardiales</taxon>
        <taxon>Pseudonocardiaceae</taxon>
        <taxon>Amycolatopsis</taxon>
    </lineage>
</organism>
<name>A0ABN2QS24_9PSEU</name>
<dbReference type="SUPFAM" id="SSF54909">
    <property type="entry name" value="Dimeric alpha+beta barrel"/>
    <property type="match status" value="1"/>
</dbReference>
<dbReference type="InterPro" id="IPR005545">
    <property type="entry name" value="YCII"/>
</dbReference>
<dbReference type="Proteomes" id="UP001501116">
    <property type="component" value="Unassembled WGS sequence"/>
</dbReference>
<protein>
    <submittedName>
        <fullName evidence="3">YciI family protein</fullName>
    </submittedName>
</protein>
<dbReference type="InterPro" id="IPR011008">
    <property type="entry name" value="Dimeric_a/b-barrel"/>
</dbReference>
<accession>A0ABN2QS24</accession>
<evidence type="ECO:0000313" key="4">
    <source>
        <dbReference type="Proteomes" id="UP001501116"/>
    </source>
</evidence>
<reference evidence="3 4" key="1">
    <citation type="journal article" date="2019" name="Int. J. Syst. Evol. Microbiol.">
        <title>The Global Catalogue of Microorganisms (GCM) 10K type strain sequencing project: providing services to taxonomists for standard genome sequencing and annotation.</title>
        <authorList>
            <consortium name="The Broad Institute Genomics Platform"/>
            <consortium name="The Broad Institute Genome Sequencing Center for Infectious Disease"/>
            <person name="Wu L."/>
            <person name="Ma J."/>
        </authorList>
    </citation>
    <scope>NUCLEOTIDE SEQUENCE [LARGE SCALE GENOMIC DNA]</scope>
    <source>
        <strain evidence="3 4">JCM 14545</strain>
    </source>
</reference>
<evidence type="ECO:0000313" key="3">
    <source>
        <dbReference type="EMBL" id="GAA1956295.1"/>
    </source>
</evidence>
<dbReference type="PANTHER" id="PTHR35174">
    <property type="entry name" value="BLL7171 PROTEIN-RELATED"/>
    <property type="match status" value="1"/>
</dbReference>